<evidence type="ECO:0000256" key="1">
    <source>
        <dbReference type="ARBA" id="ARBA00006721"/>
    </source>
</evidence>
<keyword evidence="3" id="KW-0808">Transferase</keyword>
<dbReference type="Proteomes" id="UP001214441">
    <property type="component" value="Unassembled WGS sequence"/>
</dbReference>
<dbReference type="PANTHER" id="PTHR10730">
    <property type="entry name" value="PROCOLLAGEN-LYSINE,2-OXOGLUTARATE 5-DIOXYGENASE/GLYCOSYLTRANSFERASE 25 FAMILY MEMBER"/>
    <property type="match status" value="1"/>
</dbReference>
<accession>A0ABT7A055</accession>
<comment type="similarity">
    <text evidence="1">Belongs to the glycosyltransferase 25 family.</text>
</comment>
<gene>
    <name evidence="5" type="ORF">NMN56_021375</name>
</gene>
<name>A0ABT7A055_9ACTN</name>
<dbReference type="EMBL" id="JANCPR020000021">
    <property type="protein sequence ID" value="MDJ1134472.1"/>
    <property type="molecule type" value="Genomic_DNA"/>
</dbReference>
<evidence type="ECO:0000259" key="4">
    <source>
        <dbReference type="Pfam" id="PF01755"/>
    </source>
</evidence>
<evidence type="ECO:0000256" key="3">
    <source>
        <dbReference type="ARBA" id="ARBA00022679"/>
    </source>
</evidence>
<comment type="caution">
    <text evidence="5">The sequence shown here is derived from an EMBL/GenBank/DDBJ whole genome shotgun (WGS) entry which is preliminary data.</text>
</comment>
<proteinExistence type="inferred from homology"/>
<feature type="domain" description="Glycosyl transferase family 25" evidence="4">
    <location>
        <begin position="9"/>
        <end position="197"/>
    </location>
</feature>
<dbReference type="InterPro" id="IPR002654">
    <property type="entry name" value="Glyco_trans_25"/>
</dbReference>
<dbReference type="InterPro" id="IPR050757">
    <property type="entry name" value="Collagen_mod_GT25"/>
</dbReference>
<keyword evidence="6" id="KW-1185">Reference proteome</keyword>
<sequence>MHVDAGQLRTYVVNLPRRRDRRTHMESEVPAALRPLYTSDMDRNFDGRELNAAALRQDGYGFFDWHLTSPEVTNAFWKRPMKYGEVGCVLAHLACWQDAVASDASFFLVLEDDVCLPPLFVDRLLAGIGTLLERHPKAGLLYLLRFPEEPEREREAGPGFVTAGFSYWTCGYVLSREAAEKFLGAGLPQALIPVDEFLPAMYMDHPREDVRRCFPRRISAFAFSPPLLARLSRRVVGSDTRESEVMES</sequence>
<evidence type="ECO:0000256" key="2">
    <source>
        <dbReference type="ARBA" id="ARBA00022676"/>
    </source>
</evidence>
<evidence type="ECO:0000313" key="6">
    <source>
        <dbReference type="Proteomes" id="UP001214441"/>
    </source>
</evidence>
<keyword evidence="2" id="KW-0328">Glycosyltransferase</keyword>
<dbReference type="PANTHER" id="PTHR10730:SF53">
    <property type="entry name" value="GLYCOSYLTRANSFERASE 25 FAMILY MEMBER"/>
    <property type="match status" value="1"/>
</dbReference>
<organism evidence="5 6">
    <name type="scientific">Streptomyces iconiensis</name>
    <dbReference type="NCBI Taxonomy" id="1384038"/>
    <lineage>
        <taxon>Bacteria</taxon>
        <taxon>Bacillati</taxon>
        <taxon>Actinomycetota</taxon>
        <taxon>Actinomycetes</taxon>
        <taxon>Kitasatosporales</taxon>
        <taxon>Streptomycetaceae</taxon>
        <taxon>Streptomyces</taxon>
    </lineage>
</organism>
<reference evidence="5 6" key="1">
    <citation type="submission" date="2023-05" db="EMBL/GenBank/DDBJ databases">
        <title>Streptantibioticus silvisoli sp. nov., acidotolerant actinomycetes 1 from pine litter.</title>
        <authorList>
            <person name="Swiecimska M."/>
            <person name="Golinska P."/>
            <person name="Sangal V."/>
            <person name="Wachnowicz B."/>
            <person name="Goodfellow M."/>
        </authorList>
    </citation>
    <scope>NUCLEOTIDE SEQUENCE [LARGE SCALE GENOMIC DNA]</scope>
    <source>
        <strain evidence="5 6">DSM 42109</strain>
    </source>
</reference>
<protein>
    <submittedName>
        <fullName evidence="5">Glycosyltransferase family 25 protein</fullName>
    </submittedName>
</protein>
<dbReference type="CDD" id="cd06532">
    <property type="entry name" value="Glyco_transf_25"/>
    <property type="match status" value="1"/>
</dbReference>
<dbReference type="Pfam" id="PF01755">
    <property type="entry name" value="Glyco_transf_25"/>
    <property type="match status" value="1"/>
</dbReference>
<dbReference type="RefSeq" id="WP_274041994.1">
    <property type="nucleotide sequence ID" value="NZ_JANCPR020000021.1"/>
</dbReference>
<evidence type="ECO:0000313" key="5">
    <source>
        <dbReference type="EMBL" id="MDJ1134472.1"/>
    </source>
</evidence>